<evidence type="ECO:0000313" key="5">
    <source>
        <dbReference type="EMBL" id="CAD2198272.1"/>
    </source>
</evidence>
<evidence type="ECO:0000256" key="3">
    <source>
        <dbReference type="SAM" id="Phobius"/>
    </source>
</evidence>
<feature type="transmembrane region" description="Helical" evidence="3">
    <location>
        <begin position="516"/>
        <end position="536"/>
    </location>
</feature>
<gene>
    <name evidence="5" type="ORF">MENT_LOCUS51568</name>
</gene>
<dbReference type="InterPro" id="IPR036259">
    <property type="entry name" value="MFS_trans_sf"/>
</dbReference>
<organism evidence="5 6">
    <name type="scientific">Meloidogyne enterolobii</name>
    <name type="common">Root-knot nematode worm</name>
    <name type="synonym">Meloidogyne mayaguensis</name>
    <dbReference type="NCBI Taxonomy" id="390850"/>
    <lineage>
        <taxon>Eukaryota</taxon>
        <taxon>Metazoa</taxon>
        <taxon>Ecdysozoa</taxon>
        <taxon>Nematoda</taxon>
        <taxon>Chromadorea</taxon>
        <taxon>Rhabditida</taxon>
        <taxon>Tylenchina</taxon>
        <taxon>Tylenchomorpha</taxon>
        <taxon>Tylenchoidea</taxon>
        <taxon>Meloidogynidae</taxon>
        <taxon>Meloidogyninae</taxon>
        <taxon>Meloidogyne</taxon>
    </lineage>
</organism>
<keyword evidence="3" id="KW-0812">Transmembrane</keyword>
<proteinExistence type="predicted"/>
<feature type="transmembrane region" description="Helical" evidence="3">
    <location>
        <begin position="180"/>
        <end position="197"/>
    </location>
</feature>
<feature type="compositionally biased region" description="Acidic residues" evidence="2">
    <location>
        <begin position="374"/>
        <end position="384"/>
    </location>
</feature>
<evidence type="ECO:0000313" key="6">
    <source>
        <dbReference type="Proteomes" id="UP000580250"/>
    </source>
</evidence>
<dbReference type="SUPFAM" id="SSF103473">
    <property type="entry name" value="MFS general substrate transporter"/>
    <property type="match status" value="1"/>
</dbReference>
<keyword evidence="3" id="KW-0472">Membrane</keyword>
<feature type="transmembrane region" description="Helical" evidence="3">
    <location>
        <begin position="542"/>
        <end position="565"/>
    </location>
</feature>
<dbReference type="OrthoDB" id="6499973at2759"/>
<dbReference type="PROSITE" id="PS50850">
    <property type="entry name" value="MFS"/>
    <property type="match status" value="1"/>
</dbReference>
<sequence>MEEEARKPIAYRPRALDGGYGWVVVLGSFLIHVFTDGFVYSFGVIAESLIQEFDSSNTVVSTILSLLTGLMLATGPLASAICNRIGCRITTIIGAIIASFGCAISYFATSMAFLIFSVGIVMGTGFGLMYCPAIVIVTIYFEKYRSLATGVTVCGAGVGTFIFSKIISILIVQFDWRTVFIIYAVLVLLCVPCGILYRPVKFVPIYEDEEELDEEKGIVEIEEESGIGVDEEGIKPESYQNGNAFQNNILRPAQSQQLINKFSTKTNGVLNGNILGGKVNGGNGGEGFLQRFLSIGDRLDDRDCGKGRGSISVSTGFLNVRDIFYTGSIAELPEYKENKFRFRSVSSLHSHSSFNRSNVPNILQSHQTERIEEEKDEEVEDSSESNEKQKQKQINGINSCHLLASKSISSEDDRSSSSRAIEIWRTVKRMLDLSLLTNPVYVLFGISNFLTSIGFNAPPMFMPMNAELVLGWDKIQASTTISAYGLANIFGRISFGLLCDRQLPTKWGKDKPRNRLWIYNLTLMFCGFITCFVFAINSFYAFIAYCFFYGFTISSYVCLTSVVLVDLVGVDRLTNAFGLLLFIQGIATFVGPPIAGKLFDLTNRYDWTFALCGICLFLSGAMLFVIPRFRKNEKYLNDKCSVLRIEMNGGGDKLICNKGEEEK</sequence>
<feature type="transmembrane region" description="Helical" evidence="3">
    <location>
        <begin position="475"/>
        <end position="495"/>
    </location>
</feature>
<evidence type="ECO:0000256" key="1">
    <source>
        <dbReference type="ARBA" id="ARBA00004141"/>
    </source>
</evidence>
<protein>
    <recommendedName>
        <fullName evidence="4">Major facilitator superfamily (MFS) profile domain-containing protein</fullName>
    </recommendedName>
</protein>
<evidence type="ECO:0000259" key="4">
    <source>
        <dbReference type="PROSITE" id="PS50850"/>
    </source>
</evidence>
<reference evidence="5 6" key="1">
    <citation type="submission" date="2020-08" db="EMBL/GenBank/DDBJ databases">
        <authorList>
            <person name="Koutsovoulos G."/>
            <person name="Danchin GJ E."/>
        </authorList>
    </citation>
    <scope>NUCLEOTIDE SEQUENCE [LARGE SCALE GENOMIC DNA]</scope>
</reference>
<feature type="transmembrane region" description="Helical" evidence="3">
    <location>
        <begin position="89"/>
        <end position="108"/>
    </location>
</feature>
<keyword evidence="3" id="KW-1133">Transmembrane helix</keyword>
<dbReference type="FunFam" id="1.20.1250.20:FF:000664">
    <property type="entry name" value="MonoCarboxylate Transporter family"/>
    <property type="match status" value="1"/>
</dbReference>
<feature type="transmembrane region" description="Helical" evidence="3">
    <location>
        <begin position="607"/>
        <end position="626"/>
    </location>
</feature>
<feature type="transmembrane region" description="Helical" evidence="3">
    <location>
        <begin position="63"/>
        <end position="82"/>
    </location>
</feature>
<dbReference type="PANTHER" id="PTHR11360">
    <property type="entry name" value="MONOCARBOXYLATE TRANSPORTER"/>
    <property type="match status" value="1"/>
</dbReference>
<feature type="transmembrane region" description="Helical" evidence="3">
    <location>
        <begin position="577"/>
        <end position="595"/>
    </location>
</feature>
<comment type="caution">
    <text evidence="5">The sequence shown here is derived from an EMBL/GenBank/DDBJ whole genome shotgun (WGS) entry which is preliminary data.</text>
</comment>
<dbReference type="EMBL" id="CAJEWN010001542">
    <property type="protein sequence ID" value="CAD2198272.1"/>
    <property type="molecule type" value="Genomic_DNA"/>
</dbReference>
<comment type="subcellular location">
    <subcellularLocation>
        <location evidence="1">Membrane</location>
        <topology evidence="1">Multi-pass membrane protein</topology>
    </subcellularLocation>
</comment>
<name>A0A6V7XGE6_MELEN</name>
<dbReference type="AlphaFoldDB" id="A0A6V7XGE6"/>
<feature type="region of interest" description="Disordered" evidence="2">
    <location>
        <begin position="369"/>
        <end position="393"/>
    </location>
</feature>
<evidence type="ECO:0000256" key="2">
    <source>
        <dbReference type="SAM" id="MobiDB-lite"/>
    </source>
</evidence>
<dbReference type="Gene3D" id="1.20.1250.20">
    <property type="entry name" value="MFS general substrate transporter like domains"/>
    <property type="match status" value="2"/>
</dbReference>
<feature type="transmembrane region" description="Helical" evidence="3">
    <location>
        <begin position="114"/>
        <end position="141"/>
    </location>
</feature>
<dbReference type="GO" id="GO:0008028">
    <property type="term" value="F:monocarboxylic acid transmembrane transporter activity"/>
    <property type="evidence" value="ECO:0007669"/>
    <property type="project" value="TreeGrafter"/>
</dbReference>
<dbReference type="InterPro" id="IPR020846">
    <property type="entry name" value="MFS_dom"/>
</dbReference>
<feature type="transmembrane region" description="Helical" evidence="3">
    <location>
        <begin position="153"/>
        <end position="174"/>
    </location>
</feature>
<dbReference type="GO" id="GO:0016020">
    <property type="term" value="C:membrane"/>
    <property type="evidence" value="ECO:0007669"/>
    <property type="project" value="UniProtKB-SubCell"/>
</dbReference>
<dbReference type="Proteomes" id="UP000580250">
    <property type="component" value="Unassembled WGS sequence"/>
</dbReference>
<dbReference type="Pfam" id="PF07690">
    <property type="entry name" value="MFS_1"/>
    <property type="match status" value="2"/>
</dbReference>
<dbReference type="InterPro" id="IPR011701">
    <property type="entry name" value="MFS"/>
</dbReference>
<dbReference type="InterPro" id="IPR050327">
    <property type="entry name" value="Proton-linked_MCT"/>
</dbReference>
<feature type="domain" description="Major facilitator superfamily (MFS) profile" evidence="4">
    <location>
        <begin position="21"/>
        <end position="631"/>
    </location>
</feature>
<accession>A0A6V7XGE6</accession>
<feature type="transmembrane region" description="Helical" evidence="3">
    <location>
        <begin position="20"/>
        <end position="43"/>
    </location>
</feature>
<feature type="transmembrane region" description="Helical" evidence="3">
    <location>
        <begin position="435"/>
        <end position="455"/>
    </location>
</feature>
<dbReference type="PANTHER" id="PTHR11360:SF284">
    <property type="entry name" value="EG:103B4.3 PROTEIN-RELATED"/>
    <property type="match status" value="1"/>
</dbReference>